<evidence type="ECO:0000313" key="2">
    <source>
        <dbReference type="EMBL" id="SHL27327.1"/>
    </source>
</evidence>
<proteinExistence type="predicted"/>
<reference evidence="2 3" key="1">
    <citation type="submission" date="2016-11" db="EMBL/GenBank/DDBJ databases">
        <authorList>
            <person name="Jaros S."/>
            <person name="Januszkiewicz K."/>
            <person name="Wedrychowicz H."/>
        </authorList>
    </citation>
    <scope>NUCLEOTIDE SEQUENCE [LARGE SCALE GENOMIC DNA]</scope>
    <source>
        <strain evidence="2 3">DSM 15929</strain>
    </source>
</reference>
<organism evidence="2 3">
    <name type="scientific">Anaerocolumna jejuensis DSM 15929</name>
    <dbReference type="NCBI Taxonomy" id="1121322"/>
    <lineage>
        <taxon>Bacteria</taxon>
        <taxon>Bacillati</taxon>
        <taxon>Bacillota</taxon>
        <taxon>Clostridia</taxon>
        <taxon>Lachnospirales</taxon>
        <taxon>Lachnospiraceae</taxon>
        <taxon>Anaerocolumna</taxon>
    </lineage>
</organism>
<dbReference type="PANTHER" id="PTHR43190:SF3">
    <property type="entry name" value="N-ACETYL-D-GLUCOSAMINE KINASE"/>
    <property type="match status" value="1"/>
</dbReference>
<dbReference type="Proteomes" id="UP000184386">
    <property type="component" value="Unassembled WGS sequence"/>
</dbReference>
<dbReference type="InterPro" id="IPR002731">
    <property type="entry name" value="ATPase_BadF"/>
</dbReference>
<evidence type="ECO:0000259" key="1">
    <source>
        <dbReference type="Pfam" id="PF01869"/>
    </source>
</evidence>
<dbReference type="InterPro" id="IPR052519">
    <property type="entry name" value="Euk-type_GlcNAc_Kinase"/>
</dbReference>
<dbReference type="InterPro" id="IPR043129">
    <property type="entry name" value="ATPase_NBD"/>
</dbReference>
<name>A0A1M6ZA81_9FIRM</name>
<gene>
    <name evidence="2" type="ORF">SAMN02745136_04523</name>
</gene>
<evidence type="ECO:0000313" key="3">
    <source>
        <dbReference type="Proteomes" id="UP000184386"/>
    </source>
</evidence>
<sequence>MKKYVLGMDGGGTKTHCSIFDLDGNMVDLISWGTTNHECLNGSYDELKIELGKLFTYILAKNGIGTEDLGKCVFGLAGVDTKRQQEFISNMIRDLGIRDFTLCNDSYLGIKAGCEKGFGICAINGTAFSIGGIDSRGNMLQIGGLGEISGGDFGGGEYLAGKAIAAAYNSIFKGDPETLITELFFNMLDIKSKFDFVEALKGRIDDGTYKYDYFNRLVFEAANKNDEVAKGLLDNMGREYARCINAVIANLDFYRQEPVEVVMAGSIFVKGENSRAIDKIRQEVSLKNEDREISFKVLNSPPVAGAILWALEQNGCKKHDREKVLKAFEQ</sequence>
<dbReference type="OrthoDB" id="9772633at2"/>
<protein>
    <submittedName>
        <fullName evidence="2">BadF-type ATPase</fullName>
    </submittedName>
</protein>
<dbReference type="RefSeq" id="WP_073279301.1">
    <property type="nucleotide sequence ID" value="NZ_FRAC01000028.1"/>
</dbReference>
<dbReference type="STRING" id="1121322.SAMN02745136_04523"/>
<dbReference type="Pfam" id="PF01869">
    <property type="entry name" value="BcrAD_BadFG"/>
    <property type="match status" value="1"/>
</dbReference>
<dbReference type="EMBL" id="FRAC01000028">
    <property type="protein sequence ID" value="SHL27327.1"/>
    <property type="molecule type" value="Genomic_DNA"/>
</dbReference>
<dbReference type="SUPFAM" id="SSF53067">
    <property type="entry name" value="Actin-like ATPase domain"/>
    <property type="match status" value="2"/>
</dbReference>
<dbReference type="PANTHER" id="PTHR43190">
    <property type="entry name" value="N-ACETYL-D-GLUCOSAMINE KINASE"/>
    <property type="match status" value="1"/>
</dbReference>
<dbReference type="Gene3D" id="3.30.420.40">
    <property type="match status" value="2"/>
</dbReference>
<feature type="domain" description="ATPase BadF/BadG/BcrA/BcrD type" evidence="1">
    <location>
        <begin position="6"/>
        <end position="310"/>
    </location>
</feature>
<keyword evidence="3" id="KW-1185">Reference proteome</keyword>
<accession>A0A1M6ZA81</accession>
<dbReference type="AlphaFoldDB" id="A0A1M6ZA81"/>